<name>A0A0A3IJD0_9BACI</name>
<protein>
    <submittedName>
        <fullName evidence="2">Membrane protein</fullName>
    </submittedName>
</protein>
<evidence type="ECO:0000256" key="1">
    <source>
        <dbReference type="SAM" id="Phobius"/>
    </source>
</evidence>
<dbReference type="STRING" id="1220589.CD32_19020"/>
<dbReference type="AlphaFoldDB" id="A0A0A3IJD0"/>
<dbReference type="Proteomes" id="UP000030437">
    <property type="component" value="Unassembled WGS sequence"/>
</dbReference>
<organism evidence="2 3">
    <name type="scientific">Lysinibacillus odysseyi 34hs-1 = NBRC 100172</name>
    <dbReference type="NCBI Taxonomy" id="1220589"/>
    <lineage>
        <taxon>Bacteria</taxon>
        <taxon>Bacillati</taxon>
        <taxon>Bacillota</taxon>
        <taxon>Bacilli</taxon>
        <taxon>Bacillales</taxon>
        <taxon>Bacillaceae</taxon>
        <taxon>Lysinibacillus</taxon>
    </lineage>
</organism>
<reference evidence="2 3" key="1">
    <citation type="submission" date="2014-02" db="EMBL/GenBank/DDBJ databases">
        <title>Draft genome sequence of Lysinibacillus odysseyi NBRC 100172.</title>
        <authorList>
            <person name="Zhang F."/>
            <person name="Wang G."/>
            <person name="Zhang L."/>
        </authorList>
    </citation>
    <scope>NUCLEOTIDE SEQUENCE [LARGE SCALE GENOMIC DNA]</scope>
    <source>
        <strain evidence="2 3">NBRC 100172</strain>
    </source>
</reference>
<sequence length="245" mass="28211">MGGRILETWLSLIFAIGFMLIHFFSKSMKFIKDTPRSRFLSIAGGIAVSYVFIHLLPDLNKHQEILSEAVKSGIFETLENHAYIIALLGLTAFYGLERMVKNSKKQQDEETNLGVFWIHIASFFLYNALIGYLLIREEYKSNWGMFFYFLALAVHFVTNDHSLRKDHKEIYDRYGRWLLTVAILLGWVVGVYTQLEEVYVSLLTAFLAGGIILNVLKEELPEERKSSFISFFLGMVGYSLLLLLI</sequence>
<feature type="transmembrane region" description="Helical" evidence="1">
    <location>
        <begin position="116"/>
        <end position="135"/>
    </location>
</feature>
<accession>A0A0A3IJD0</accession>
<feature type="transmembrane region" description="Helical" evidence="1">
    <location>
        <begin position="6"/>
        <end position="25"/>
    </location>
</feature>
<keyword evidence="3" id="KW-1185">Reference proteome</keyword>
<proteinExistence type="predicted"/>
<feature type="transmembrane region" description="Helical" evidence="1">
    <location>
        <begin position="228"/>
        <end position="244"/>
    </location>
</feature>
<feature type="transmembrane region" description="Helical" evidence="1">
    <location>
        <begin position="37"/>
        <end position="56"/>
    </location>
</feature>
<keyword evidence="1" id="KW-1133">Transmembrane helix</keyword>
<feature type="transmembrane region" description="Helical" evidence="1">
    <location>
        <begin position="198"/>
        <end position="216"/>
    </location>
</feature>
<dbReference type="OrthoDB" id="21325at2"/>
<dbReference type="EMBL" id="JPVP01000059">
    <property type="protein sequence ID" value="KGR82923.1"/>
    <property type="molecule type" value="Genomic_DNA"/>
</dbReference>
<keyword evidence="1" id="KW-0472">Membrane</keyword>
<gene>
    <name evidence="2" type="ORF">CD32_19020</name>
</gene>
<evidence type="ECO:0000313" key="2">
    <source>
        <dbReference type="EMBL" id="KGR82923.1"/>
    </source>
</evidence>
<feature type="transmembrane region" description="Helical" evidence="1">
    <location>
        <begin position="141"/>
        <end position="158"/>
    </location>
</feature>
<keyword evidence="1" id="KW-0812">Transmembrane</keyword>
<comment type="caution">
    <text evidence="2">The sequence shown here is derived from an EMBL/GenBank/DDBJ whole genome shotgun (WGS) entry which is preliminary data.</text>
</comment>
<evidence type="ECO:0000313" key="3">
    <source>
        <dbReference type="Proteomes" id="UP000030437"/>
    </source>
</evidence>
<feature type="transmembrane region" description="Helical" evidence="1">
    <location>
        <begin position="174"/>
        <end position="192"/>
    </location>
</feature>
<dbReference type="eggNOG" id="ENOG502Z7VW">
    <property type="taxonomic scope" value="Bacteria"/>
</dbReference>